<reference evidence="2 3" key="1">
    <citation type="submission" date="2024-02" db="EMBL/GenBank/DDBJ databases">
        <title>Herpetosiphon gulosus NBRC 112829.</title>
        <authorList>
            <person name="Ichikawa N."/>
            <person name="Katano-Makiyama Y."/>
            <person name="Hidaka K."/>
        </authorList>
    </citation>
    <scope>NUCLEOTIDE SEQUENCE [LARGE SCALE GENOMIC DNA]</scope>
    <source>
        <strain evidence="2 3">NBRC 112829</strain>
    </source>
</reference>
<evidence type="ECO:0000259" key="1">
    <source>
        <dbReference type="PROSITE" id="PS51186"/>
    </source>
</evidence>
<gene>
    <name evidence="2" type="ORF">Hgul01_04281</name>
</gene>
<keyword evidence="3" id="KW-1185">Reference proteome</keyword>
<dbReference type="RefSeq" id="WP_345724057.1">
    <property type="nucleotide sequence ID" value="NZ_BAABRU010000018.1"/>
</dbReference>
<protein>
    <recommendedName>
        <fullName evidence="1">N-acetyltransferase domain-containing protein</fullName>
    </recommendedName>
</protein>
<evidence type="ECO:0000313" key="2">
    <source>
        <dbReference type="EMBL" id="GAA5530462.1"/>
    </source>
</evidence>
<accession>A0ABP9X4Y0</accession>
<dbReference type="InterPro" id="IPR016181">
    <property type="entry name" value="Acyl_CoA_acyltransferase"/>
</dbReference>
<comment type="caution">
    <text evidence="2">The sequence shown here is derived from an EMBL/GenBank/DDBJ whole genome shotgun (WGS) entry which is preliminary data.</text>
</comment>
<sequence>MRLISLHDQERIAAWLSRNADLNIYQIGDLDRFFWPSTVWYGLEQAGELLHIALIYLGHSTPIWLMFDDQQHHYSAQLSDALRPLLPAKIYCHFSPGIAEGLADRYQIEDHGLHQKMILQDFSKLDQVVIDKPVRQLHPDDLPAIKQLYAEAYPDNAFDPRMLETGCYYGIWRDDQLISIAGIHVYSPNYRVAALGNITTHPAYRGQGLAKQVTTKLCQSLRHEINHIGLNVHSANQAAINTYQALGFGWVADYSEVLLQQRTA</sequence>
<proteinExistence type="predicted"/>
<dbReference type="CDD" id="cd04301">
    <property type="entry name" value="NAT_SF"/>
    <property type="match status" value="1"/>
</dbReference>
<dbReference type="PROSITE" id="PS51186">
    <property type="entry name" value="GNAT"/>
    <property type="match status" value="1"/>
</dbReference>
<feature type="domain" description="N-acetyltransferase" evidence="1">
    <location>
        <begin position="132"/>
        <end position="264"/>
    </location>
</feature>
<dbReference type="Proteomes" id="UP001428290">
    <property type="component" value="Unassembled WGS sequence"/>
</dbReference>
<dbReference type="Pfam" id="PF00583">
    <property type="entry name" value="Acetyltransf_1"/>
    <property type="match status" value="1"/>
</dbReference>
<organism evidence="2 3">
    <name type="scientific">Herpetosiphon gulosus</name>
    <dbReference type="NCBI Taxonomy" id="1973496"/>
    <lineage>
        <taxon>Bacteria</taxon>
        <taxon>Bacillati</taxon>
        <taxon>Chloroflexota</taxon>
        <taxon>Chloroflexia</taxon>
        <taxon>Herpetosiphonales</taxon>
        <taxon>Herpetosiphonaceae</taxon>
        <taxon>Herpetosiphon</taxon>
    </lineage>
</organism>
<dbReference type="SUPFAM" id="SSF55729">
    <property type="entry name" value="Acyl-CoA N-acyltransferases (Nat)"/>
    <property type="match status" value="1"/>
</dbReference>
<dbReference type="Gene3D" id="3.40.630.30">
    <property type="match status" value="1"/>
</dbReference>
<dbReference type="InterPro" id="IPR000182">
    <property type="entry name" value="GNAT_dom"/>
</dbReference>
<evidence type="ECO:0000313" key="3">
    <source>
        <dbReference type="Proteomes" id="UP001428290"/>
    </source>
</evidence>
<dbReference type="EMBL" id="BAABRU010000018">
    <property type="protein sequence ID" value="GAA5530462.1"/>
    <property type="molecule type" value="Genomic_DNA"/>
</dbReference>
<name>A0ABP9X4Y0_9CHLR</name>